<feature type="compositionally biased region" description="Gly residues" evidence="1">
    <location>
        <begin position="678"/>
        <end position="687"/>
    </location>
</feature>
<dbReference type="InterPro" id="IPR002035">
    <property type="entry name" value="VWF_A"/>
</dbReference>
<sequence length="687" mass="71793">MTTHHRHRRPAVLALLAITLTALLAGLAAPTAQADPAPDNGKLVLVLDSSGSMKEPAGDGKTKIVAARTALTQVVSKLPAGAQVGLRVYGATVFKGSDPGACTDTQLTVPIGTGNRPQLQAAIAKYKPFGETPIGYSLQQAAKDLGPSGQRSIVLVSDGESTCAPDPCVVAKSIAKQGIDLKIDVIGFRVQGKARTDLQCVAREGRGDYYDADSTIDLEAGLGRLSTRAFRPFRISGTPVAGTAAPEDAPVVAPGLYSDSFDLLDQPKHYVIKRTMTGSTLRAGLSFRRPVGATSLVIQTELRLKTPDGEDCGRSFPRIQSGDQGFATGTASSWSKYDKQNKTCSEAEQLVLTVDPGKDFREIKDVPFELRIDEEPPVEETKSLPAEADDPIWSAMTVTTPREIVPGSSFPDAPLLQPGTYKTTLLPGELQIYKIKADWGQRIQAQATVPQLSKATGNIVGLRYLDTAVISPTGEEAFAVFPKKVPGGPGGKRGVLTGRGVTQAITTKEIRYLNRDGANNSDTGTSTPGEYYIVVSMTRKAEDTAFTIPMTLTVGVPGTPGAGKPQYVDGATPVSGESVTPTPSETPSASPTESADPGDSGDKTEAGGPVQGRADGDNGTPVALVAGLGGGGAVLLLVGALVVLRLRRKPVVAQPNAATWPGSQHPNQNGPHHPNGPQGPGGPQYPN</sequence>
<name>A0ABS4UGI9_9ACTN</name>
<evidence type="ECO:0000256" key="2">
    <source>
        <dbReference type="SAM" id="Phobius"/>
    </source>
</evidence>
<protein>
    <submittedName>
        <fullName evidence="5">Ca-activated chloride channel family protein</fullName>
    </submittedName>
</protein>
<dbReference type="InterPro" id="IPR036465">
    <property type="entry name" value="vWFA_dom_sf"/>
</dbReference>
<keyword evidence="2" id="KW-1133">Transmembrane helix</keyword>
<feature type="domain" description="VWFA" evidence="4">
    <location>
        <begin position="42"/>
        <end position="225"/>
    </location>
</feature>
<feature type="transmembrane region" description="Helical" evidence="2">
    <location>
        <begin position="622"/>
        <end position="644"/>
    </location>
</feature>
<dbReference type="Pfam" id="PF13519">
    <property type="entry name" value="VWA_2"/>
    <property type="match status" value="1"/>
</dbReference>
<evidence type="ECO:0000256" key="3">
    <source>
        <dbReference type="SAM" id="SignalP"/>
    </source>
</evidence>
<keyword evidence="2" id="KW-0812">Transmembrane</keyword>
<feature type="region of interest" description="Disordered" evidence="1">
    <location>
        <begin position="552"/>
        <end position="618"/>
    </location>
</feature>
<feature type="compositionally biased region" description="Low complexity" evidence="1">
    <location>
        <begin position="664"/>
        <end position="676"/>
    </location>
</feature>
<dbReference type="SMART" id="SM00327">
    <property type="entry name" value="VWA"/>
    <property type="match status" value="1"/>
</dbReference>
<accession>A0ABS4UGI9</accession>
<feature type="chain" id="PRO_5046937070" evidence="3">
    <location>
        <begin position="35"/>
        <end position="687"/>
    </location>
</feature>
<keyword evidence="2" id="KW-0472">Membrane</keyword>
<feature type="compositionally biased region" description="Low complexity" evidence="1">
    <location>
        <begin position="580"/>
        <end position="595"/>
    </location>
</feature>
<dbReference type="Proteomes" id="UP000755585">
    <property type="component" value="Unassembled WGS sequence"/>
</dbReference>
<dbReference type="Gene3D" id="3.40.50.410">
    <property type="entry name" value="von Willebrand factor, type A domain"/>
    <property type="match status" value="1"/>
</dbReference>
<gene>
    <name evidence="5" type="ORF">JOF29_001808</name>
</gene>
<evidence type="ECO:0000313" key="5">
    <source>
        <dbReference type="EMBL" id="MBP2350725.1"/>
    </source>
</evidence>
<evidence type="ECO:0000313" key="6">
    <source>
        <dbReference type="Proteomes" id="UP000755585"/>
    </source>
</evidence>
<dbReference type="RefSeq" id="WP_209693731.1">
    <property type="nucleotide sequence ID" value="NZ_BAAAVU010000011.1"/>
</dbReference>
<dbReference type="PROSITE" id="PS50234">
    <property type="entry name" value="VWFA"/>
    <property type="match status" value="1"/>
</dbReference>
<dbReference type="InterPro" id="IPR006311">
    <property type="entry name" value="TAT_signal"/>
</dbReference>
<evidence type="ECO:0000256" key="1">
    <source>
        <dbReference type="SAM" id="MobiDB-lite"/>
    </source>
</evidence>
<comment type="caution">
    <text evidence="5">The sequence shown here is derived from an EMBL/GenBank/DDBJ whole genome shotgun (WGS) entry which is preliminary data.</text>
</comment>
<keyword evidence="3" id="KW-0732">Signal</keyword>
<proteinExistence type="predicted"/>
<keyword evidence="6" id="KW-1185">Reference proteome</keyword>
<dbReference type="SUPFAM" id="SSF53300">
    <property type="entry name" value="vWA-like"/>
    <property type="match status" value="1"/>
</dbReference>
<reference evidence="5 6" key="1">
    <citation type="submission" date="2021-03" db="EMBL/GenBank/DDBJ databases">
        <title>Sequencing the genomes of 1000 actinobacteria strains.</title>
        <authorList>
            <person name="Klenk H.-P."/>
        </authorList>
    </citation>
    <scope>NUCLEOTIDE SEQUENCE [LARGE SCALE GENOMIC DNA]</scope>
    <source>
        <strain evidence="5 6">DSM 18824</strain>
    </source>
</reference>
<feature type="signal peptide" evidence="3">
    <location>
        <begin position="1"/>
        <end position="34"/>
    </location>
</feature>
<evidence type="ECO:0000259" key="4">
    <source>
        <dbReference type="PROSITE" id="PS50234"/>
    </source>
</evidence>
<dbReference type="PROSITE" id="PS51318">
    <property type="entry name" value="TAT"/>
    <property type="match status" value="1"/>
</dbReference>
<organism evidence="5 6">
    <name type="scientific">Kribbella aluminosa</name>
    <dbReference type="NCBI Taxonomy" id="416017"/>
    <lineage>
        <taxon>Bacteria</taxon>
        <taxon>Bacillati</taxon>
        <taxon>Actinomycetota</taxon>
        <taxon>Actinomycetes</taxon>
        <taxon>Propionibacteriales</taxon>
        <taxon>Kribbellaceae</taxon>
        <taxon>Kribbella</taxon>
    </lineage>
</organism>
<dbReference type="EMBL" id="JAGINT010000001">
    <property type="protein sequence ID" value="MBP2350725.1"/>
    <property type="molecule type" value="Genomic_DNA"/>
</dbReference>
<feature type="region of interest" description="Disordered" evidence="1">
    <location>
        <begin position="655"/>
        <end position="687"/>
    </location>
</feature>